<keyword evidence="11 18" id="KW-0812">Transmembrane</keyword>
<keyword evidence="8" id="KW-1003">Cell membrane</keyword>
<evidence type="ECO:0000256" key="16">
    <source>
        <dbReference type="ARBA" id="ARBA00023209"/>
    </source>
</evidence>
<feature type="transmembrane region" description="Helical" evidence="19">
    <location>
        <begin position="202"/>
        <end position="221"/>
    </location>
</feature>
<feature type="transmembrane region" description="Helical" evidence="19">
    <location>
        <begin position="152"/>
        <end position="170"/>
    </location>
</feature>
<dbReference type="EC" id="2.7.7.41" evidence="6 18"/>
<evidence type="ECO:0000256" key="13">
    <source>
        <dbReference type="ARBA" id="ARBA00022989"/>
    </source>
</evidence>
<dbReference type="PANTHER" id="PTHR46382">
    <property type="entry name" value="PHOSPHATIDATE CYTIDYLYLTRANSFERASE"/>
    <property type="match status" value="1"/>
</dbReference>
<proteinExistence type="inferred from homology"/>
<feature type="transmembrane region" description="Helical" evidence="19">
    <location>
        <begin position="129"/>
        <end position="146"/>
    </location>
</feature>
<keyword evidence="17" id="KW-1208">Phospholipid metabolism</keyword>
<evidence type="ECO:0000256" key="2">
    <source>
        <dbReference type="ARBA" id="ARBA00004651"/>
    </source>
</evidence>
<evidence type="ECO:0000256" key="18">
    <source>
        <dbReference type="RuleBase" id="RU003938"/>
    </source>
</evidence>
<dbReference type="AlphaFoldDB" id="A0A1Y5PPI8"/>
<evidence type="ECO:0000256" key="15">
    <source>
        <dbReference type="ARBA" id="ARBA00023136"/>
    </source>
</evidence>
<evidence type="ECO:0000256" key="1">
    <source>
        <dbReference type="ARBA" id="ARBA00001698"/>
    </source>
</evidence>
<dbReference type="GO" id="GO:0004605">
    <property type="term" value="F:phosphatidate cytidylyltransferase activity"/>
    <property type="evidence" value="ECO:0007669"/>
    <property type="project" value="UniProtKB-EC"/>
</dbReference>
<dbReference type="KEGG" id="sphu:SPPYR_0832"/>
<evidence type="ECO:0000256" key="6">
    <source>
        <dbReference type="ARBA" id="ARBA00012487"/>
    </source>
</evidence>
<sequence length="223" mass="22941">MTAAAKSDLWVRLASAIILFAIAGAALWFGGIAFGLLLLVGGALVLVEWFQLVKAMPLGGGARIALHILGPILVLGAMAGLWFVRDHLGMTAALWVFGMVWATDIGAYFAGRAFGGARLAPTISPSKTWSGLIGGMVAALIASATIGDRAGVTGVPLWIGLFMGLLAQLGDLAQSWMKRRAGVKDSGKLIPGHGGLFDRVDGVLPVALLLGALAFAGQIAVRG</sequence>
<protein>
    <recommendedName>
        <fullName evidence="7 18">Phosphatidate cytidylyltransferase</fullName>
        <ecNumber evidence="6 18">2.7.7.41</ecNumber>
    </recommendedName>
</protein>
<feature type="transmembrane region" description="Helical" evidence="19">
    <location>
        <begin position="64"/>
        <end position="84"/>
    </location>
</feature>
<evidence type="ECO:0000256" key="10">
    <source>
        <dbReference type="ARBA" id="ARBA00022679"/>
    </source>
</evidence>
<dbReference type="GO" id="GO:0005886">
    <property type="term" value="C:plasma membrane"/>
    <property type="evidence" value="ECO:0007669"/>
    <property type="project" value="UniProtKB-SubCell"/>
</dbReference>
<feature type="transmembrane region" description="Helical" evidence="19">
    <location>
        <begin position="90"/>
        <end position="109"/>
    </location>
</feature>
<dbReference type="RefSeq" id="WP_295323993.1">
    <property type="nucleotide sequence ID" value="NZ_LT598653.1"/>
</dbReference>
<keyword evidence="13 19" id="KW-1133">Transmembrane helix</keyword>
<reference evidence="20" key="1">
    <citation type="submission" date="2016-03" db="EMBL/GenBank/DDBJ databases">
        <authorList>
            <person name="Ploux O."/>
        </authorList>
    </citation>
    <scope>NUCLEOTIDE SEQUENCE</scope>
    <source>
        <strain evidence="20">UC10</strain>
    </source>
</reference>
<name>A0A1Y5PPI8_9SPHN</name>
<evidence type="ECO:0000256" key="7">
    <source>
        <dbReference type="ARBA" id="ARBA00019373"/>
    </source>
</evidence>
<keyword evidence="14" id="KW-0443">Lipid metabolism</keyword>
<evidence type="ECO:0000256" key="9">
    <source>
        <dbReference type="ARBA" id="ARBA00022516"/>
    </source>
</evidence>
<evidence type="ECO:0000256" key="4">
    <source>
        <dbReference type="ARBA" id="ARBA00005189"/>
    </source>
</evidence>
<comment type="pathway">
    <text evidence="4">Lipid metabolism.</text>
</comment>
<dbReference type="Pfam" id="PF01148">
    <property type="entry name" value="CTP_transf_1"/>
    <property type="match status" value="1"/>
</dbReference>
<evidence type="ECO:0000256" key="8">
    <source>
        <dbReference type="ARBA" id="ARBA00022475"/>
    </source>
</evidence>
<evidence type="ECO:0000256" key="11">
    <source>
        <dbReference type="ARBA" id="ARBA00022692"/>
    </source>
</evidence>
<dbReference type="InterPro" id="IPR000374">
    <property type="entry name" value="PC_trans"/>
</dbReference>
<evidence type="ECO:0000256" key="3">
    <source>
        <dbReference type="ARBA" id="ARBA00005119"/>
    </source>
</evidence>
<dbReference type="UniPathway" id="UPA00557">
    <property type="reaction ID" value="UER00614"/>
</dbReference>
<comment type="similarity">
    <text evidence="5 18">Belongs to the CDS family.</text>
</comment>
<keyword evidence="10 18" id="KW-0808">Transferase</keyword>
<organism evidence="20">
    <name type="scientific">uncultured Sphingopyxis sp</name>
    <dbReference type="NCBI Taxonomy" id="310581"/>
    <lineage>
        <taxon>Bacteria</taxon>
        <taxon>Pseudomonadati</taxon>
        <taxon>Pseudomonadota</taxon>
        <taxon>Alphaproteobacteria</taxon>
        <taxon>Sphingomonadales</taxon>
        <taxon>Sphingomonadaceae</taxon>
        <taxon>Sphingopyxis</taxon>
        <taxon>environmental samples</taxon>
    </lineage>
</organism>
<comment type="subcellular location">
    <subcellularLocation>
        <location evidence="2">Cell membrane</location>
        <topology evidence="2">Multi-pass membrane protein</topology>
    </subcellularLocation>
</comment>
<dbReference type="EMBL" id="LT598653">
    <property type="protein sequence ID" value="SBV31952.1"/>
    <property type="molecule type" value="Genomic_DNA"/>
</dbReference>
<comment type="catalytic activity">
    <reaction evidence="1 18">
        <text>a 1,2-diacyl-sn-glycero-3-phosphate + CTP + H(+) = a CDP-1,2-diacyl-sn-glycerol + diphosphate</text>
        <dbReference type="Rhea" id="RHEA:16229"/>
        <dbReference type="ChEBI" id="CHEBI:15378"/>
        <dbReference type="ChEBI" id="CHEBI:33019"/>
        <dbReference type="ChEBI" id="CHEBI:37563"/>
        <dbReference type="ChEBI" id="CHEBI:58332"/>
        <dbReference type="ChEBI" id="CHEBI:58608"/>
        <dbReference type="EC" id="2.7.7.41"/>
    </reaction>
</comment>
<evidence type="ECO:0000256" key="17">
    <source>
        <dbReference type="ARBA" id="ARBA00023264"/>
    </source>
</evidence>
<evidence type="ECO:0000313" key="20">
    <source>
        <dbReference type="EMBL" id="SBV31952.1"/>
    </source>
</evidence>
<comment type="pathway">
    <text evidence="3 18">Phospholipid metabolism; CDP-diacylglycerol biosynthesis; CDP-diacylglycerol from sn-glycerol 3-phosphate: step 3/3.</text>
</comment>
<dbReference type="PROSITE" id="PS01315">
    <property type="entry name" value="CDS"/>
    <property type="match status" value="1"/>
</dbReference>
<accession>A0A1Y5PPI8</accession>
<evidence type="ECO:0000256" key="12">
    <source>
        <dbReference type="ARBA" id="ARBA00022695"/>
    </source>
</evidence>
<evidence type="ECO:0000256" key="5">
    <source>
        <dbReference type="ARBA" id="ARBA00010185"/>
    </source>
</evidence>
<dbReference type="PANTHER" id="PTHR46382:SF1">
    <property type="entry name" value="PHOSPHATIDATE CYTIDYLYLTRANSFERASE"/>
    <property type="match status" value="1"/>
</dbReference>
<dbReference type="GO" id="GO:0016024">
    <property type="term" value="P:CDP-diacylglycerol biosynthetic process"/>
    <property type="evidence" value="ECO:0007669"/>
    <property type="project" value="UniProtKB-UniPathway"/>
</dbReference>
<keyword evidence="15 19" id="KW-0472">Membrane</keyword>
<feature type="transmembrane region" description="Helical" evidence="19">
    <location>
        <begin position="9"/>
        <end position="28"/>
    </location>
</feature>
<evidence type="ECO:0000256" key="14">
    <source>
        <dbReference type="ARBA" id="ARBA00023098"/>
    </source>
</evidence>
<keyword evidence="16" id="KW-0594">Phospholipid biosynthesis</keyword>
<keyword evidence="12 18" id="KW-0548">Nucleotidyltransferase</keyword>
<evidence type="ECO:0000256" key="19">
    <source>
        <dbReference type="SAM" id="Phobius"/>
    </source>
</evidence>
<gene>
    <name evidence="20" type="ORF">SPPYR_0832</name>
</gene>
<keyword evidence="9" id="KW-0444">Lipid biosynthesis</keyword>